<organism evidence="9 10">
    <name type="scientific">Dyadobacter frigoris</name>
    <dbReference type="NCBI Taxonomy" id="2576211"/>
    <lineage>
        <taxon>Bacteria</taxon>
        <taxon>Pseudomonadati</taxon>
        <taxon>Bacteroidota</taxon>
        <taxon>Cytophagia</taxon>
        <taxon>Cytophagales</taxon>
        <taxon>Spirosomataceae</taxon>
        <taxon>Dyadobacter</taxon>
    </lineage>
</organism>
<evidence type="ECO:0000256" key="1">
    <source>
        <dbReference type="ARBA" id="ARBA00004651"/>
    </source>
</evidence>
<evidence type="ECO:0000256" key="6">
    <source>
        <dbReference type="SAM" id="Phobius"/>
    </source>
</evidence>
<keyword evidence="10" id="KW-1185">Reference proteome</keyword>
<feature type="transmembrane region" description="Helical" evidence="6">
    <location>
        <begin position="761"/>
        <end position="784"/>
    </location>
</feature>
<dbReference type="OrthoDB" id="5933722at2"/>
<dbReference type="AlphaFoldDB" id="A0A4U6CS08"/>
<accession>A0A4U6CS08</accession>
<dbReference type="EMBL" id="SZVO01000022">
    <property type="protein sequence ID" value="TKT86966.1"/>
    <property type="molecule type" value="Genomic_DNA"/>
</dbReference>
<evidence type="ECO:0000256" key="2">
    <source>
        <dbReference type="ARBA" id="ARBA00022475"/>
    </source>
</evidence>
<feature type="transmembrane region" description="Helical" evidence="6">
    <location>
        <begin position="21"/>
        <end position="42"/>
    </location>
</feature>
<dbReference type="Pfam" id="PF12704">
    <property type="entry name" value="MacB_PCD"/>
    <property type="match status" value="2"/>
</dbReference>
<feature type="domain" description="MacB-like periplasmic core" evidence="8">
    <location>
        <begin position="431"/>
        <end position="628"/>
    </location>
</feature>
<protein>
    <submittedName>
        <fullName evidence="9">FtsX-like permease family protein</fullName>
    </submittedName>
</protein>
<dbReference type="RefSeq" id="WP_137343996.1">
    <property type="nucleotide sequence ID" value="NZ_SZVO01000022.1"/>
</dbReference>
<evidence type="ECO:0000313" key="10">
    <source>
        <dbReference type="Proteomes" id="UP000304900"/>
    </source>
</evidence>
<feature type="transmembrane region" description="Helical" evidence="6">
    <location>
        <begin position="675"/>
        <end position="698"/>
    </location>
</feature>
<dbReference type="InterPro" id="IPR003838">
    <property type="entry name" value="ABC3_permease_C"/>
</dbReference>
<evidence type="ECO:0000256" key="5">
    <source>
        <dbReference type="ARBA" id="ARBA00023136"/>
    </source>
</evidence>
<feature type="transmembrane region" description="Helical" evidence="6">
    <location>
        <begin position="428"/>
        <end position="448"/>
    </location>
</feature>
<proteinExistence type="predicted"/>
<gene>
    <name evidence="9" type="ORF">FDK13_31470</name>
</gene>
<evidence type="ECO:0000313" key="9">
    <source>
        <dbReference type="EMBL" id="TKT86966.1"/>
    </source>
</evidence>
<evidence type="ECO:0000259" key="8">
    <source>
        <dbReference type="Pfam" id="PF12704"/>
    </source>
</evidence>
<keyword evidence="4 6" id="KW-1133">Transmembrane helix</keyword>
<dbReference type="PANTHER" id="PTHR30572">
    <property type="entry name" value="MEMBRANE COMPONENT OF TRANSPORTER-RELATED"/>
    <property type="match status" value="1"/>
</dbReference>
<dbReference type="GO" id="GO:0005886">
    <property type="term" value="C:plasma membrane"/>
    <property type="evidence" value="ECO:0007669"/>
    <property type="project" value="UniProtKB-SubCell"/>
</dbReference>
<evidence type="ECO:0000256" key="3">
    <source>
        <dbReference type="ARBA" id="ARBA00022692"/>
    </source>
</evidence>
<evidence type="ECO:0000256" key="4">
    <source>
        <dbReference type="ARBA" id="ARBA00022989"/>
    </source>
</evidence>
<keyword evidence="5 6" id="KW-0472">Membrane</keyword>
<keyword evidence="3 6" id="KW-0812">Transmembrane</keyword>
<sequence length="798" mass="89735">MIRNYFKIAFRNLLKNKGYSVINIGGLAVGMAVTMLIGLWIYDELSFNKNYGNYDRIGKIMESGTFGGNIFHQEHMPAPMGDELRNNFPDDFKYVVNSSWTEEHIVAYGDKKFTKTGNYLSEQAPDMFSLKMLRGTRSGLKDQSSVMLSQSVANALFGNENPLDKIIKIDNKLNVKVTGVYEDLPYNSEFNDITFIAPWNLYVATQDWVKRALDNKEWDNNSWQVLVQINPHSDYEAVSRKIADLKLKHAPQTAFLKPRLYIHPMAKWHLYTGWDKKGKLDSRIQYIWLLGIIGLFVLLLASINFMNLSTARSEKRAKEVGIRKAIGSKRGQLIYQFLSESLMIVSLAFVISIILLVAALPFFNEVADKKMNVLWASPVFWLLGIGFCLITGIVSGSYPALYLSSFQPIKVLKGTFNIGRFAAIPRKVLVVLQFTVSVTLIIGTVIVFRQIQFAKNRPIGYDRSGLITIDMNTPELYSHYNTLRSNLLETGAVVEMSTSSSRVTKLTSNNGGFNWEGKDPNFKENFGTVAVTHDFGKTVGWQFKGGRDFSRQFATDSSGMIMTETTVKYMGFKTPEDVIGKQVRWNEKAFTVVGVISDMVMDSPFEPVRPTVFMLNYSWANVINIKLNPQLPAANSLGKVEDVFRKFNPGSPFDYKFTDDQYAAKFSAEERIAKLASAFAGLAILISCLGLFALASFTAEQRTKEIGIRKVLGASVANLWALLSTDFVILVIISCVVSVPIAYYFLNGWLQKYEYRTEISWWVFAASGLGAMLITLLTVSYQAIRAALLDPVKSLKSE</sequence>
<dbReference type="InterPro" id="IPR025857">
    <property type="entry name" value="MacB_PCD"/>
</dbReference>
<feature type="domain" description="MacB-like periplasmic core" evidence="8">
    <location>
        <begin position="20"/>
        <end position="244"/>
    </location>
</feature>
<comment type="caution">
    <text evidence="9">The sequence shown here is derived from an EMBL/GenBank/DDBJ whole genome shotgun (WGS) entry which is preliminary data.</text>
</comment>
<dbReference type="InterPro" id="IPR050250">
    <property type="entry name" value="Macrolide_Exporter_MacB"/>
</dbReference>
<reference evidence="9 10" key="1">
    <citation type="submission" date="2019-05" db="EMBL/GenBank/DDBJ databases">
        <title>Dyadobacter AR-3-8 sp. nov., isolated from arctic soil.</title>
        <authorList>
            <person name="Chaudhary D.K."/>
        </authorList>
    </citation>
    <scope>NUCLEOTIDE SEQUENCE [LARGE SCALE GENOMIC DNA]</scope>
    <source>
        <strain evidence="9 10">AR-3-8</strain>
    </source>
</reference>
<dbReference type="GO" id="GO:0022857">
    <property type="term" value="F:transmembrane transporter activity"/>
    <property type="evidence" value="ECO:0007669"/>
    <property type="project" value="TreeGrafter"/>
</dbReference>
<feature type="transmembrane region" description="Helical" evidence="6">
    <location>
        <begin position="286"/>
        <end position="308"/>
    </location>
</feature>
<dbReference type="Pfam" id="PF02687">
    <property type="entry name" value="FtsX"/>
    <property type="match status" value="2"/>
</dbReference>
<keyword evidence="2" id="KW-1003">Cell membrane</keyword>
<dbReference type="Proteomes" id="UP000304900">
    <property type="component" value="Unassembled WGS sequence"/>
</dbReference>
<evidence type="ECO:0000259" key="7">
    <source>
        <dbReference type="Pfam" id="PF02687"/>
    </source>
</evidence>
<feature type="domain" description="ABC3 transporter permease C-terminal" evidence="7">
    <location>
        <begin position="292"/>
        <end position="408"/>
    </location>
</feature>
<feature type="transmembrane region" description="Helical" evidence="6">
    <location>
        <begin position="719"/>
        <end position="746"/>
    </location>
</feature>
<feature type="transmembrane region" description="Helical" evidence="6">
    <location>
        <begin position="379"/>
        <end position="403"/>
    </location>
</feature>
<dbReference type="PANTHER" id="PTHR30572:SF18">
    <property type="entry name" value="ABC-TYPE MACROLIDE FAMILY EXPORT SYSTEM PERMEASE COMPONENT 2"/>
    <property type="match status" value="1"/>
</dbReference>
<feature type="transmembrane region" description="Helical" evidence="6">
    <location>
        <begin position="333"/>
        <end position="359"/>
    </location>
</feature>
<name>A0A4U6CS08_9BACT</name>
<comment type="subcellular location">
    <subcellularLocation>
        <location evidence="1">Cell membrane</location>
        <topology evidence="1">Multi-pass membrane protein</topology>
    </subcellularLocation>
</comment>
<feature type="domain" description="ABC3 transporter permease C-terminal" evidence="7">
    <location>
        <begin position="678"/>
        <end position="787"/>
    </location>
</feature>